<feature type="transmembrane region" description="Helical" evidence="7">
    <location>
        <begin position="156"/>
        <end position="176"/>
    </location>
</feature>
<feature type="transmembrane region" description="Helical" evidence="7">
    <location>
        <begin position="92"/>
        <end position="115"/>
    </location>
</feature>
<keyword evidence="5 7" id="KW-0472">Membrane</keyword>
<feature type="transmembrane region" description="Helical" evidence="7">
    <location>
        <begin position="259"/>
        <end position="279"/>
    </location>
</feature>
<dbReference type="EMBL" id="LUKN01002901">
    <property type="protein sequence ID" value="OAQ98365.1"/>
    <property type="molecule type" value="Genomic_DNA"/>
</dbReference>
<feature type="transmembrane region" description="Helical" evidence="7">
    <location>
        <begin position="291"/>
        <end position="312"/>
    </location>
</feature>
<dbReference type="PROSITE" id="PS50850">
    <property type="entry name" value="MFS"/>
    <property type="match status" value="1"/>
</dbReference>
<feature type="transmembrane region" description="Helical" evidence="7">
    <location>
        <begin position="319"/>
        <end position="337"/>
    </location>
</feature>
<feature type="transmembrane region" description="Helical" evidence="7">
    <location>
        <begin position="127"/>
        <end position="150"/>
    </location>
</feature>
<evidence type="ECO:0000313" key="10">
    <source>
        <dbReference type="Proteomes" id="UP000243081"/>
    </source>
</evidence>
<evidence type="ECO:0000256" key="7">
    <source>
        <dbReference type="SAM" id="Phobius"/>
    </source>
</evidence>
<keyword evidence="2" id="KW-0813">Transport</keyword>
<accession>A0A179I6R1</accession>
<feature type="compositionally biased region" description="Polar residues" evidence="6">
    <location>
        <begin position="201"/>
        <end position="214"/>
    </location>
</feature>
<dbReference type="Gene3D" id="1.20.1250.20">
    <property type="entry name" value="MFS general substrate transporter like domains"/>
    <property type="match status" value="2"/>
</dbReference>
<dbReference type="SUPFAM" id="SSF103473">
    <property type="entry name" value="MFS general substrate transporter"/>
    <property type="match status" value="1"/>
</dbReference>
<comment type="caution">
    <text evidence="9">The sequence shown here is derived from an EMBL/GenBank/DDBJ whole genome shotgun (WGS) entry which is preliminary data.</text>
</comment>
<dbReference type="Pfam" id="PF07690">
    <property type="entry name" value="MFS_1"/>
    <property type="match status" value="2"/>
</dbReference>
<evidence type="ECO:0000256" key="6">
    <source>
        <dbReference type="SAM" id="MobiDB-lite"/>
    </source>
</evidence>
<dbReference type="PANTHER" id="PTHR23506">
    <property type="entry name" value="GH10249P"/>
    <property type="match status" value="1"/>
</dbReference>
<feature type="transmembrane region" description="Helical" evidence="7">
    <location>
        <begin position="393"/>
        <end position="412"/>
    </location>
</feature>
<name>A0A179I6R1_CORDF</name>
<dbReference type="GO" id="GO:0022857">
    <property type="term" value="F:transmembrane transporter activity"/>
    <property type="evidence" value="ECO:0007669"/>
    <property type="project" value="InterPro"/>
</dbReference>
<feature type="transmembrane region" description="Helical" evidence="7">
    <location>
        <begin position="424"/>
        <end position="448"/>
    </location>
</feature>
<dbReference type="AlphaFoldDB" id="A0A179I6R1"/>
<dbReference type="OMA" id="MFRTHVE"/>
<evidence type="ECO:0000256" key="2">
    <source>
        <dbReference type="ARBA" id="ARBA00022448"/>
    </source>
</evidence>
<dbReference type="Proteomes" id="UP000243081">
    <property type="component" value="Unassembled WGS sequence"/>
</dbReference>
<evidence type="ECO:0000256" key="3">
    <source>
        <dbReference type="ARBA" id="ARBA00022692"/>
    </source>
</evidence>
<keyword evidence="4 7" id="KW-1133">Transmembrane helix</keyword>
<keyword evidence="3 7" id="KW-0812">Transmembrane</keyword>
<keyword evidence="10" id="KW-1185">Reference proteome</keyword>
<feature type="transmembrane region" description="Helical" evidence="7">
    <location>
        <begin position="349"/>
        <end position="372"/>
    </location>
</feature>
<feature type="region of interest" description="Disordered" evidence="6">
    <location>
        <begin position="191"/>
        <end position="214"/>
    </location>
</feature>
<comment type="subcellular location">
    <subcellularLocation>
        <location evidence="1">Membrane</location>
        <topology evidence="1">Multi-pass membrane protein</topology>
    </subcellularLocation>
</comment>
<dbReference type="InterPro" id="IPR011701">
    <property type="entry name" value="MFS"/>
</dbReference>
<proteinExistence type="predicted"/>
<dbReference type="OrthoDB" id="5086884at2759"/>
<evidence type="ECO:0000256" key="4">
    <source>
        <dbReference type="ARBA" id="ARBA00022989"/>
    </source>
</evidence>
<sequence>MTRPSAPCGYRWRSQRLFVIIKVGFGLFSDLFLYAVVVPIMPFVLRDRLGIDADAIQTQTSRQLAAYAGSSVLFAVPAGWEAEKLGSRKLPLVVGIAALLGVSVAVVWTVGFATIQDLVGARDMGRVTGSMLSLVSVGELAASALGGWLYDAGGMQAVFALCAAVLLVDMTMRLLMLDRLEMERYKVVSNRDEDDPDADLSESTTAQGCLSADETSPVLQECDAPEIHEFRIPENAGWLARNLPVLFCMRNSRLSMAMAMALVQGIIFAAIDATVPIQLTSLFSFTSKQVGMTFACMVVPLVGLGPAAGWAVDRCGPRAVAMTGYALLVPAAGLFSLPSLGIPSDAARLPLFCVALALNGVALALTGPISYVEAGSAIDLYQMANPGFFGKHGPSAQLYGFNSLFFFLGLAIGRPAGGWLSEAYGFHVMALVFAGIAAVMLVLVLGLFGKTSAEGICENNE</sequence>
<dbReference type="InterPro" id="IPR050930">
    <property type="entry name" value="MFS_Vesicular_Transporter"/>
</dbReference>
<reference evidence="9 10" key="1">
    <citation type="submission" date="2016-03" db="EMBL/GenBank/DDBJ databases">
        <title>Fine-scale spatial genetic structure of a fungal parasite of coffee scale insects.</title>
        <authorList>
            <person name="Jackson D."/>
            <person name="Zemenick K.A."/>
            <person name="Malloure B."/>
            <person name="Quandt C.A."/>
            <person name="James T.Y."/>
        </authorList>
    </citation>
    <scope>NUCLEOTIDE SEQUENCE [LARGE SCALE GENOMIC DNA]</scope>
    <source>
        <strain evidence="9 10">UM487</strain>
    </source>
</reference>
<dbReference type="InterPro" id="IPR036259">
    <property type="entry name" value="MFS_trans_sf"/>
</dbReference>
<organism evidence="9 10">
    <name type="scientific">Cordyceps confragosa</name>
    <name type="common">Lecanicillium lecanii</name>
    <dbReference type="NCBI Taxonomy" id="2714763"/>
    <lineage>
        <taxon>Eukaryota</taxon>
        <taxon>Fungi</taxon>
        <taxon>Dikarya</taxon>
        <taxon>Ascomycota</taxon>
        <taxon>Pezizomycotina</taxon>
        <taxon>Sordariomycetes</taxon>
        <taxon>Hypocreomycetidae</taxon>
        <taxon>Hypocreales</taxon>
        <taxon>Cordycipitaceae</taxon>
        <taxon>Akanthomyces</taxon>
    </lineage>
</organism>
<dbReference type="InterPro" id="IPR020846">
    <property type="entry name" value="MFS_dom"/>
</dbReference>
<feature type="domain" description="Major facilitator superfamily (MFS) profile" evidence="8">
    <location>
        <begin position="253"/>
        <end position="461"/>
    </location>
</feature>
<gene>
    <name evidence="9" type="ORF">LLEC1_01167</name>
</gene>
<evidence type="ECO:0000256" key="1">
    <source>
        <dbReference type="ARBA" id="ARBA00004141"/>
    </source>
</evidence>
<evidence type="ECO:0000256" key="5">
    <source>
        <dbReference type="ARBA" id="ARBA00023136"/>
    </source>
</evidence>
<protein>
    <recommendedName>
        <fullName evidence="8">Major facilitator superfamily (MFS) profile domain-containing protein</fullName>
    </recommendedName>
</protein>
<evidence type="ECO:0000313" key="9">
    <source>
        <dbReference type="EMBL" id="OAQ98365.1"/>
    </source>
</evidence>
<dbReference type="GO" id="GO:0016020">
    <property type="term" value="C:membrane"/>
    <property type="evidence" value="ECO:0007669"/>
    <property type="project" value="UniProtKB-SubCell"/>
</dbReference>
<dbReference type="PANTHER" id="PTHR23506:SF37">
    <property type="entry name" value="MAJOR FACILITATOR SUPERFAMILY (MFS) PROFILE DOMAIN-CONTAINING PROTEIN"/>
    <property type="match status" value="1"/>
</dbReference>
<feature type="transmembrane region" description="Helical" evidence="7">
    <location>
        <begin position="20"/>
        <end position="44"/>
    </location>
</feature>
<evidence type="ECO:0000259" key="8">
    <source>
        <dbReference type="PROSITE" id="PS50850"/>
    </source>
</evidence>